<dbReference type="PANTHER" id="PTHR35528">
    <property type="entry name" value="BLL1675 PROTEIN"/>
    <property type="match status" value="1"/>
</dbReference>
<sequence>MVPMHCLIMPAAYAEGANENDVWHLDEVVVRINGQKSWVWRAVDQDGYVLDEIVQRAATLRSR</sequence>
<protein>
    <submittedName>
        <fullName evidence="2">DDE domain-containing protein</fullName>
    </submittedName>
</protein>
<name>A0A1G9DI22_9HYPH</name>
<feature type="domain" description="DDE" evidence="1">
    <location>
        <begin position="21"/>
        <end position="55"/>
    </location>
</feature>
<dbReference type="Proteomes" id="UP000198894">
    <property type="component" value="Unassembled WGS sequence"/>
</dbReference>
<evidence type="ECO:0000313" key="2">
    <source>
        <dbReference type="EMBL" id="SDK63518.1"/>
    </source>
</evidence>
<dbReference type="InterPro" id="IPR052183">
    <property type="entry name" value="IS_Transposase"/>
</dbReference>
<gene>
    <name evidence="2" type="ORF">SAMN05428953_11822</name>
</gene>
<dbReference type="PANTHER" id="PTHR35528:SF3">
    <property type="entry name" value="BLL1675 PROTEIN"/>
    <property type="match status" value="1"/>
</dbReference>
<dbReference type="EMBL" id="FNEE01000018">
    <property type="protein sequence ID" value="SDK63518.1"/>
    <property type="molecule type" value="Genomic_DNA"/>
</dbReference>
<evidence type="ECO:0000313" key="3">
    <source>
        <dbReference type="Proteomes" id="UP000198894"/>
    </source>
</evidence>
<proteinExistence type="predicted"/>
<accession>A0A1G9DI22</accession>
<dbReference type="InterPro" id="IPR032874">
    <property type="entry name" value="DDE_dom"/>
</dbReference>
<organism evidence="2 3">
    <name type="scientific">Mesorhizobium muleiense</name>
    <dbReference type="NCBI Taxonomy" id="1004279"/>
    <lineage>
        <taxon>Bacteria</taxon>
        <taxon>Pseudomonadati</taxon>
        <taxon>Pseudomonadota</taxon>
        <taxon>Alphaproteobacteria</taxon>
        <taxon>Hyphomicrobiales</taxon>
        <taxon>Phyllobacteriaceae</taxon>
        <taxon>Mesorhizobium</taxon>
    </lineage>
</organism>
<reference evidence="3" key="1">
    <citation type="submission" date="2016-10" db="EMBL/GenBank/DDBJ databases">
        <authorList>
            <person name="Varghese N."/>
            <person name="Submissions S."/>
        </authorList>
    </citation>
    <scope>NUCLEOTIDE SEQUENCE [LARGE SCALE GENOMIC DNA]</scope>
    <source>
        <strain evidence="3">CGMCC 1.11022</strain>
    </source>
</reference>
<dbReference type="AlphaFoldDB" id="A0A1G9DI22"/>
<evidence type="ECO:0000259" key="1">
    <source>
        <dbReference type="Pfam" id="PF13610"/>
    </source>
</evidence>
<dbReference type="Pfam" id="PF13610">
    <property type="entry name" value="DDE_Tnp_IS240"/>
    <property type="match status" value="1"/>
</dbReference>
<keyword evidence="3" id="KW-1185">Reference proteome</keyword>